<name>A0A366MQ05_9BACT</name>
<sequence length="259" mass="30025">MKLLLICNTAIIEHIFSLVCKRLKIELIIQNTNSVSAKYDLIIIDQPFLDSKFIKIKRFAQKIGAISAEELPFDKPRDFLIPRPFLPTKLESLLKEQIEIIKQDQKDNIGLSHFVTENEEDIVTPLVDFINDELEDNIEFEVEEDYIEEDESIVSLSALQKGGVLDNTELNKINTILEDTSTTIKEEDWKDISQIIDEALDEVKDYEFELNEEEQYHLILSKFKIDDLKPLLTKLNQDLVDKLSRGETIDIKISLKDEQ</sequence>
<evidence type="ECO:0000313" key="1">
    <source>
        <dbReference type="EMBL" id="RBQ28368.1"/>
    </source>
</evidence>
<organism evidence="1 2">
    <name type="scientific">Aliarcobacter vitoriensis</name>
    <dbReference type="NCBI Taxonomy" id="2011099"/>
    <lineage>
        <taxon>Bacteria</taxon>
        <taxon>Pseudomonadati</taxon>
        <taxon>Campylobacterota</taxon>
        <taxon>Epsilonproteobacteria</taxon>
        <taxon>Campylobacterales</taxon>
        <taxon>Arcobacteraceae</taxon>
        <taxon>Aliarcobacter</taxon>
    </lineage>
</organism>
<reference evidence="1 2" key="1">
    <citation type="submission" date="2017-10" db="EMBL/GenBank/DDBJ databases">
        <title>Genomics of the genus Arcobacter.</title>
        <authorList>
            <person name="Perez-Cataluna A."/>
            <person name="Figueras M.J."/>
        </authorList>
    </citation>
    <scope>NUCLEOTIDE SEQUENCE [LARGE SCALE GENOMIC DNA]</scope>
    <source>
        <strain evidence="1 2">CECT 9230</strain>
    </source>
</reference>
<keyword evidence="2" id="KW-1185">Reference proteome</keyword>
<protein>
    <submittedName>
        <fullName evidence="1">Uncharacterized protein</fullName>
    </submittedName>
</protein>
<accession>A0A366MQ05</accession>
<gene>
    <name evidence="1" type="ORF">CRU91_09775</name>
</gene>
<dbReference type="RefSeq" id="WP_113895044.1">
    <property type="nucleotide sequence ID" value="NZ_JANJGA010000001.1"/>
</dbReference>
<dbReference type="OrthoDB" id="5349211at2"/>
<comment type="caution">
    <text evidence="1">The sequence shown here is derived from an EMBL/GenBank/DDBJ whole genome shotgun (WGS) entry which is preliminary data.</text>
</comment>
<dbReference type="AlphaFoldDB" id="A0A366MQ05"/>
<proteinExistence type="predicted"/>
<dbReference type="EMBL" id="PDKB01000017">
    <property type="protein sequence ID" value="RBQ28368.1"/>
    <property type="molecule type" value="Genomic_DNA"/>
</dbReference>
<dbReference type="Proteomes" id="UP000252669">
    <property type="component" value="Unassembled WGS sequence"/>
</dbReference>
<evidence type="ECO:0000313" key="2">
    <source>
        <dbReference type="Proteomes" id="UP000252669"/>
    </source>
</evidence>